<organism evidence="1 2">
    <name type="scientific">Oceanospirillum linum</name>
    <dbReference type="NCBI Taxonomy" id="966"/>
    <lineage>
        <taxon>Bacteria</taxon>
        <taxon>Pseudomonadati</taxon>
        <taxon>Pseudomonadota</taxon>
        <taxon>Gammaproteobacteria</taxon>
        <taxon>Oceanospirillales</taxon>
        <taxon>Oceanospirillaceae</taxon>
        <taxon>Oceanospirillum</taxon>
    </lineage>
</organism>
<dbReference type="AlphaFoldDB" id="A0A1T1HAN7"/>
<dbReference type="PROSITE" id="PS51257">
    <property type="entry name" value="PROKAR_LIPOPROTEIN"/>
    <property type="match status" value="1"/>
</dbReference>
<evidence type="ECO:0000313" key="2">
    <source>
        <dbReference type="Proteomes" id="UP000190064"/>
    </source>
</evidence>
<keyword evidence="2" id="KW-1185">Reference proteome</keyword>
<reference evidence="1" key="1">
    <citation type="submission" date="2017-02" db="EMBL/GenBank/DDBJ databases">
        <title>Draft Genome Sequence of the Salt Water Bacterium Oceanospirillum linum ATCC 11336.</title>
        <authorList>
            <person name="Trachtenberg A.M."/>
            <person name="Carney J.G."/>
            <person name="Linnane J.D."/>
            <person name="Rheaume B.A."/>
            <person name="Pitts N.L."/>
            <person name="Mykles D.L."/>
            <person name="Maclea K.S."/>
        </authorList>
    </citation>
    <scope>NUCLEOTIDE SEQUENCE [LARGE SCALE GENOMIC DNA]</scope>
    <source>
        <strain evidence="1">ATCC 11336</strain>
    </source>
</reference>
<proteinExistence type="predicted"/>
<dbReference type="EMBL" id="MTSD02000004">
    <property type="protein sequence ID" value="OOV86924.1"/>
    <property type="molecule type" value="Genomic_DNA"/>
</dbReference>
<dbReference type="RefSeq" id="WP_078319978.1">
    <property type="nucleotide sequence ID" value="NZ_FXTS01000005.1"/>
</dbReference>
<protein>
    <recommendedName>
        <fullName evidence="3">Transferrin-binding protein B C-lobe/N-lobe beta barrel domain-containing protein</fullName>
    </recommendedName>
</protein>
<evidence type="ECO:0008006" key="3">
    <source>
        <dbReference type="Google" id="ProtNLM"/>
    </source>
</evidence>
<sequence>MKKGIFLLTASALLTACGGGGSSSDDSSSNDISKQKAGIYTGSSMIGTVTGYSVLLITQDADVVLVSDEAEMLFGTASESGAKMNLNTRYYMDGAGSDWGARVTADLTYNNATLSGPYSGFDETGNFSLIRQSDLYERSISLSDFAGTWTDTDGLPYSINNAGIIASVTDPATGCTATGDFELETVGYNEFEMDFTTTGCYDVAMNGEWEGYGFFSDENGTNSVINAGLLKNSGDYFTLVELTKQP</sequence>
<name>A0A1T1HAN7_OCELI</name>
<gene>
    <name evidence="1" type="ORF">BTA35_0211575</name>
</gene>
<dbReference type="Proteomes" id="UP000190064">
    <property type="component" value="Unassembled WGS sequence"/>
</dbReference>
<comment type="caution">
    <text evidence="1">The sequence shown here is derived from an EMBL/GenBank/DDBJ whole genome shotgun (WGS) entry which is preliminary data.</text>
</comment>
<evidence type="ECO:0000313" key="1">
    <source>
        <dbReference type="EMBL" id="OOV86924.1"/>
    </source>
</evidence>
<accession>A0A1T1HAN7</accession>